<reference evidence="4" key="1">
    <citation type="submission" date="2020-01" db="EMBL/GenBank/DDBJ databases">
        <title>'Steroidobacter agaridevorans' sp. nov., agar-degrading bacteria isolated from rhizosphere soils.</title>
        <authorList>
            <person name="Ikenaga M."/>
            <person name="Kataoka M."/>
            <person name="Murouchi A."/>
            <person name="Katsuragi S."/>
            <person name="Sakai M."/>
        </authorList>
    </citation>
    <scope>NUCLEOTIDE SEQUENCE [LARGE SCALE GENOMIC DNA]</scope>
    <source>
        <strain evidence="4">YU21-B</strain>
    </source>
</reference>
<feature type="domain" description="BON" evidence="2">
    <location>
        <begin position="322"/>
        <end position="390"/>
    </location>
</feature>
<dbReference type="InterPro" id="IPR014004">
    <property type="entry name" value="Transpt-assoc_nodulatn_dom_bac"/>
</dbReference>
<feature type="compositionally biased region" description="Basic and acidic residues" evidence="1">
    <location>
        <begin position="120"/>
        <end position="139"/>
    </location>
</feature>
<dbReference type="SMART" id="SM00749">
    <property type="entry name" value="BON"/>
    <property type="match status" value="1"/>
</dbReference>
<feature type="region of interest" description="Disordered" evidence="1">
    <location>
        <begin position="378"/>
        <end position="430"/>
    </location>
</feature>
<comment type="caution">
    <text evidence="3">The sequence shown here is derived from an EMBL/GenBank/DDBJ whole genome shotgun (WGS) entry which is preliminary data.</text>
</comment>
<feature type="compositionally biased region" description="Gly residues" evidence="1">
    <location>
        <begin position="219"/>
        <end position="231"/>
    </location>
</feature>
<feature type="region of interest" description="Disordered" evidence="1">
    <location>
        <begin position="1"/>
        <end position="323"/>
    </location>
</feature>
<feature type="compositionally biased region" description="Basic and acidic residues" evidence="1">
    <location>
        <begin position="9"/>
        <end position="40"/>
    </location>
</feature>
<protein>
    <recommendedName>
        <fullName evidence="2">BON domain-containing protein</fullName>
    </recommendedName>
</protein>
<feature type="compositionally biased region" description="Polar residues" evidence="1">
    <location>
        <begin position="382"/>
        <end position="393"/>
    </location>
</feature>
<feature type="compositionally biased region" description="Gly residues" evidence="1">
    <location>
        <begin position="151"/>
        <end position="170"/>
    </location>
</feature>
<gene>
    <name evidence="3" type="ORF">GCM10011487_64850</name>
</gene>
<evidence type="ECO:0000313" key="3">
    <source>
        <dbReference type="EMBL" id="GFE84485.1"/>
    </source>
</evidence>
<feature type="compositionally biased region" description="Low complexity" evidence="1">
    <location>
        <begin position="240"/>
        <end position="260"/>
    </location>
</feature>
<dbReference type="InterPro" id="IPR007055">
    <property type="entry name" value="BON_dom"/>
</dbReference>
<evidence type="ECO:0000256" key="1">
    <source>
        <dbReference type="SAM" id="MobiDB-lite"/>
    </source>
</evidence>
<dbReference type="RefSeq" id="WP_161816085.1">
    <property type="nucleotide sequence ID" value="NZ_BLJN01000009.1"/>
</dbReference>
<feature type="compositionally biased region" description="Gly residues" evidence="1">
    <location>
        <begin position="103"/>
        <end position="119"/>
    </location>
</feature>
<feature type="compositionally biased region" description="Gly residues" evidence="1">
    <location>
        <begin position="199"/>
        <end position="210"/>
    </location>
</feature>
<feature type="compositionally biased region" description="Low complexity" evidence="1">
    <location>
        <begin position="85"/>
        <end position="96"/>
    </location>
</feature>
<organism evidence="3 4">
    <name type="scientific">Steroidobacter agaridevorans</name>
    <dbReference type="NCBI Taxonomy" id="2695856"/>
    <lineage>
        <taxon>Bacteria</taxon>
        <taxon>Pseudomonadati</taxon>
        <taxon>Pseudomonadota</taxon>
        <taxon>Gammaproteobacteria</taxon>
        <taxon>Steroidobacterales</taxon>
        <taxon>Steroidobacteraceae</taxon>
        <taxon>Steroidobacter</taxon>
    </lineage>
</organism>
<dbReference type="EMBL" id="BLJN01000009">
    <property type="protein sequence ID" value="GFE84485.1"/>
    <property type="molecule type" value="Genomic_DNA"/>
</dbReference>
<evidence type="ECO:0000313" key="4">
    <source>
        <dbReference type="Proteomes" id="UP000445000"/>
    </source>
</evidence>
<proteinExistence type="predicted"/>
<feature type="compositionally biased region" description="Basic and acidic residues" evidence="1">
    <location>
        <begin position="419"/>
        <end position="430"/>
    </location>
</feature>
<sequence length="430" mass="47298">MAYSNYRSDWGRDRNERSRSREWDEDDSRRARESMERDYYGSDMGGRGGYGGRGEQEEGSRYNRGYGQGDYDQEFGQRESGQGTRYGQSGRYSESGYGRGREYLGGGRSHYGNETGGWQGREDEQWRNRDTHGQYDREANYGGFSSSGTGNYRGYGGSGGSYQGGQGRWGEAGTQYSQGGGGGSQGDYNYRGYERSRYGQGGFQGQGGYQGRSVYEGQRGQGNRGRSGQEGYGQNEGYRQRYGQGAGQRYGESMRSYGSGRPSGGRAYGEYSGTPSGYFGDEYSSQGEGMDQYGSQGSQGRQWGQQEYGAHRGRGPRGYKRSDDRIREEVCDCLTDDDRLDASNIEVAVKEGEVTLSGSTTSRSDKRWAETLAERISGVKEVQNSIRVQEQQRSQTGTQSAQGASGSTTAGTTGTTTRSGDKGRESNVQH</sequence>
<dbReference type="Proteomes" id="UP000445000">
    <property type="component" value="Unassembled WGS sequence"/>
</dbReference>
<evidence type="ECO:0000259" key="2">
    <source>
        <dbReference type="PROSITE" id="PS50914"/>
    </source>
</evidence>
<dbReference type="AlphaFoldDB" id="A0A829YME2"/>
<feature type="compositionally biased region" description="Gly residues" evidence="1">
    <location>
        <begin position="43"/>
        <end position="53"/>
    </location>
</feature>
<dbReference type="PROSITE" id="PS50914">
    <property type="entry name" value="BON"/>
    <property type="match status" value="1"/>
</dbReference>
<name>A0A829YME2_9GAMM</name>
<dbReference type="InterPro" id="IPR051686">
    <property type="entry name" value="Lipoprotein_DolP"/>
</dbReference>
<dbReference type="Gene3D" id="3.30.1340.30">
    <property type="match status" value="1"/>
</dbReference>
<keyword evidence="4" id="KW-1185">Reference proteome</keyword>
<dbReference type="PANTHER" id="PTHR34606">
    <property type="entry name" value="BON DOMAIN-CONTAINING PROTEIN"/>
    <property type="match status" value="1"/>
</dbReference>
<feature type="compositionally biased region" description="Low complexity" evidence="1">
    <location>
        <begin position="394"/>
        <end position="417"/>
    </location>
</feature>
<accession>A0A829YME2</accession>
<dbReference type="PANTHER" id="PTHR34606:SF15">
    <property type="entry name" value="BON DOMAIN-CONTAINING PROTEIN"/>
    <property type="match status" value="1"/>
</dbReference>
<feature type="compositionally biased region" description="Low complexity" evidence="1">
    <location>
        <begin position="292"/>
        <end position="306"/>
    </location>
</feature>
<dbReference type="Pfam" id="PF04972">
    <property type="entry name" value="BON"/>
    <property type="match status" value="1"/>
</dbReference>